<dbReference type="AlphaFoldDB" id="A0A5C6RTC7"/>
<gene>
    <name evidence="1" type="ORF">FRY97_06035</name>
</gene>
<reference evidence="1 2" key="1">
    <citation type="submission" date="2019-08" db="EMBL/GenBank/DDBJ databases">
        <title>Genome of Phaeodactylibacter luteus.</title>
        <authorList>
            <person name="Bowman J.P."/>
        </authorList>
    </citation>
    <scope>NUCLEOTIDE SEQUENCE [LARGE SCALE GENOMIC DNA]</scope>
    <source>
        <strain evidence="1 2">KCTC 42180</strain>
    </source>
</reference>
<protein>
    <submittedName>
        <fullName evidence="1">Uncharacterized protein</fullName>
    </submittedName>
</protein>
<name>A0A5C6RTC7_9BACT</name>
<evidence type="ECO:0000313" key="1">
    <source>
        <dbReference type="EMBL" id="TXB65538.1"/>
    </source>
</evidence>
<accession>A0A5C6RTC7</accession>
<dbReference type="RefSeq" id="WP_147166547.1">
    <property type="nucleotide sequence ID" value="NZ_VOOR01000009.1"/>
</dbReference>
<proteinExistence type="predicted"/>
<sequence>MPLHITNIKDQRLRRLIEQVYERFSPLHPYELEVRQHRLRKTTMNAQPVVDARFWQKARRRYRINIGEYLQLPGQINLAGLPREVMSGWLAHEMGHLCDYRERSAWGMMKFGIGYWWLANYRSGAERQADLYAIRQGFGDELQATKIYILEQSPLPDAYKSRIRKYYMSVDEVAQLIDGKEHPSLRLDQLI</sequence>
<dbReference type="OrthoDB" id="1098088at2"/>
<organism evidence="1 2">
    <name type="scientific">Phaeodactylibacter luteus</name>
    <dbReference type="NCBI Taxonomy" id="1564516"/>
    <lineage>
        <taxon>Bacteria</taxon>
        <taxon>Pseudomonadati</taxon>
        <taxon>Bacteroidota</taxon>
        <taxon>Saprospiria</taxon>
        <taxon>Saprospirales</taxon>
        <taxon>Haliscomenobacteraceae</taxon>
        <taxon>Phaeodactylibacter</taxon>
    </lineage>
</organism>
<evidence type="ECO:0000313" key="2">
    <source>
        <dbReference type="Proteomes" id="UP000321580"/>
    </source>
</evidence>
<keyword evidence="2" id="KW-1185">Reference proteome</keyword>
<comment type="caution">
    <text evidence="1">The sequence shown here is derived from an EMBL/GenBank/DDBJ whole genome shotgun (WGS) entry which is preliminary data.</text>
</comment>
<dbReference type="Proteomes" id="UP000321580">
    <property type="component" value="Unassembled WGS sequence"/>
</dbReference>
<dbReference type="EMBL" id="VOOR01000009">
    <property type="protein sequence ID" value="TXB65538.1"/>
    <property type="molecule type" value="Genomic_DNA"/>
</dbReference>